<organism evidence="2 3">
    <name type="scientific">Dryococelus australis</name>
    <dbReference type="NCBI Taxonomy" id="614101"/>
    <lineage>
        <taxon>Eukaryota</taxon>
        <taxon>Metazoa</taxon>
        <taxon>Ecdysozoa</taxon>
        <taxon>Arthropoda</taxon>
        <taxon>Hexapoda</taxon>
        <taxon>Insecta</taxon>
        <taxon>Pterygota</taxon>
        <taxon>Neoptera</taxon>
        <taxon>Polyneoptera</taxon>
        <taxon>Phasmatodea</taxon>
        <taxon>Verophasmatodea</taxon>
        <taxon>Anareolatae</taxon>
        <taxon>Phasmatidae</taxon>
        <taxon>Eurycanthinae</taxon>
        <taxon>Dryococelus</taxon>
    </lineage>
</organism>
<comment type="caution">
    <text evidence="2">The sequence shown here is derived from an EMBL/GenBank/DDBJ whole genome shotgun (WGS) entry which is preliminary data.</text>
</comment>
<feature type="region of interest" description="Disordered" evidence="1">
    <location>
        <begin position="47"/>
        <end position="77"/>
    </location>
</feature>
<accession>A0ABQ9GC36</accession>
<dbReference type="Proteomes" id="UP001159363">
    <property type="component" value="Chromosome 13"/>
</dbReference>
<feature type="compositionally biased region" description="Polar residues" evidence="1">
    <location>
        <begin position="47"/>
        <end position="59"/>
    </location>
</feature>
<proteinExistence type="predicted"/>
<name>A0ABQ9GC36_9NEOP</name>
<protein>
    <submittedName>
        <fullName evidence="2">Uncharacterized protein</fullName>
    </submittedName>
</protein>
<sequence length="463" mass="50578">MSQSAKYSGIYSYVVYGRERGGPMLPPASRSAPPSVKLGRHSITRSAAQSRGLNNSQRHGPSVNAGGLLQPDLPRSPAPHPALTSLGLAVGPIIPLQAYGCVTNQDLRAGEMVVSTQEGRGGGLPIEQCCSHRLILSFVAWQWDHPLIINFKSPDIKEMSLDTQTSELTNGIARCTDRKLRPTSTIASSRRGAPRMRGADSKGHARIVVKKLRTDYRLRGLCSCASKVKKRGSYTGDTNTHAWCLIAPKRRACSVSVVLMRSTLSLRSGAAMGSRKLCGMRACIAWMSEGVPDTMEAASCSSGTRRPYSGPWRCLAPASAAETTPPTPQHTRLYPVHDQAMLVPETRSYRKIRRRCLAQLRSSSLRIALPSINCTFPQKIHVDVRTLLTTCSTRTSTLLLVSRNEPNRLDSPISTALETPDSPQRTATFFPHKVQIIPTGRQPLELYGRVPGDENISKRLGPR</sequence>
<evidence type="ECO:0000313" key="3">
    <source>
        <dbReference type="Proteomes" id="UP001159363"/>
    </source>
</evidence>
<reference evidence="2 3" key="1">
    <citation type="submission" date="2023-02" db="EMBL/GenBank/DDBJ databases">
        <title>LHISI_Scaffold_Assembly.</title>
        <authorList>
            <person name="Stuart O.P."/>
            <person name="Cleave R."/>
            <person name="Magrath M.J.L."/>
            <person name="Mikheyev A.S."/>
        </authorList>
    </citation>
    <scope>NUCLEOTIDE SEQUENCE [LARGE SCALE GENOMIC DNA]</scope>
    <source>
        <strain evidence="2">Daus_M_001</strain>
        <tissue evidence="2">Leg muscle</tissue>
    </source>
</reference>
<evidence type="ECO:0000313" key="2">
    <source>
        <dbReference type="EMBL" id="KAJ8869081.1"/>
    </source>
</evidence>
<gene>
    <name evidence="2" type="ORF">PR048_030642</name>
</gene>
<dbReference type="EMBL" id="JARBHB010000014">
    <property type="protein sequence ID" value="KAJ8869081.1"/>
    <property type="molecule type" value="Genomic_DNA"/>
</dbReference>
<keyword evidence="3" id="KW-1185">Reference proteome</keyword>
<evidence type="ECO:0000256" key="1">
    <source>
        <dbReference type="SAM" id="MobiDB-lite"/>
    </source>
</evidence>